<proteinExistence type="inferred from homology"/>
<dbReference type="AlphaFoldDB" id="A0A2K8QRL8"/>
<dbReference type="RefSeq" id="WP_100849949.1">
    <property type="nucleotide sequence ID" value="NZ_BMJF01000006.1"/>
</dbReference>
<evidence type="ECO:0000256" key="4">
    <source>
        <dbReference type="ARBA" id="ARBA00023239"/>
    </source>
</evidence>
<dbReference type="Pfam" id="PF00155">
    <property type="entry name" value="Aminotran_1_2"/>
    <property type="match status" value="1"/>
</dbReference>
<dbReference type="GO" id="GO:0047804">
    <property type="term" value="F:cysteine-S-conjugate beta-lyase activity"/>
    <property type="evidence" value="ECO:0007669"/>
    <property type="project" value="UniProtKB-EC"/>
</dbReference>
<evidence type="ECO:0000256" key="5">
    <source>
        <dbReference type="ARBA" id="ARBA00037974"/>
    </source>
</evidence>
<feature type="domain" description="Aminotransferase class I/classII large" evidence="6">
    <location>
        <begin position="41"/>
        <end position="383"/>
    </location>
</feature>
<dbReference type="InterPro" id="IPR004839">
    <property type="entry name" value="Aminotransferase_I/II_large"/>
</dbReference>
<dbReference type="Gene3D" id="3.90.1150.10">
    <property type="entry name" value="Aspartate Aminotransferase, domain 1"/>
    <property type="match status" value="1"/>
</dbReference>
<dbReference type="InterPro" id="IPR015424">
    <property type="entry name" value="PyrdxlP-dep_Trfase"/>
</dbReference>
<organism evidence="7 8">
    <name type="scientific">Dickeya fangzhongdai</name>
    <dbReference type="NCBI Taxonomy" id="1778540"/>
    <lineage>
        <taxon>Bacteria</taxon>
        <taxon>Pseudomonadati</taxon>
        <taxon>Pseudomonadota</taxon>
        <taxon>Gammaproteobacteria</taxon>
        <taxon>Enterobacterales</taxon>
        <taxon>Pectobacteriaceae</taxon>
        <taxon>Dickeya</taxon>
    </lineage>
</organism>
<keyword evidence="7" id="KW-0808">Transferase</keyword>
<dbReference type="InterPro" id="IPR051798">
    <property type="entry name" value="Class-II_PLP-Dep_Aminotrans"/>
</dbReference>
<dbReference type="InterPro" id="IPR015422">
    <property type="entry name" value="PyrdxlP-dep_Trfase_small"/>
</dbReference>
<dbReference type="CDD" id="cd00609">
    <property type="entry name" value="AAT_like"/>
    <property type="match status" value="1"/>
</dbReference>
<dbReference type="EC" id="4.4.1.13" evidence="2"/>
<accession>A0A2K8QRL8</accession>
<comment type="similarity">
    <text evidence="5">Belongs to the class-II pyridoxal-phosphate-dependent aminotransferase family. MalY/PatB cystathionine beta-lyase subfamily.</text>
</comment>
<evidence type="ECO:0000256" key="2">
    <source>
        <dbReference type="ARBA" id="ARBA00012224"/>
    </source>
</evidence>
<reference evidence="8" key="1">
    <citation type="journal article" date="2018" name="Genome Announc.">
        <title>Complete genome sequence of a Dickeya fangzhongdai type strain causing bleeding canker of pear tree trunks.</title>
        <authorList>
            <person name="Zhao Y."/>
            <person name="Tian Y."/>
            <person name="Li X."/>
            <person name="Hu B."/>
        </authorList>
    </citation>
    <scope>NUCLEOTIDE SEQUENCE [LARGE SCALE GENOMIC DNA]</scope>
    <source>
        <strain evidence="8">DSM 101947</strain>
    </source>
</reference>
<dbReference type="GO" id="GO:0030170">
    <property type="term" value="F:pyridoxal phosphate binding"/>
    <property type="evidence" value="ECO:0007669"/>
    <property type="project" value="InterPro"/>
</dbReference>
<dbReference type="InterPro" id="IPR015421">
    <property type="entry name" value="PyrdxlP-dep_Trfase_major"/>
</dbReference>
<dbReference type="PANTHER" id="PTHR43525:SF1">
    <property type="entry name" value="PROTEIN MALY"/>
    <property type="match status" value="1"/>
</dbReference>
<dbReference type="Proteomes" id="UP000231901">
    <property type="component" value="Chromosome"/>
</dbReference>
<keyword evidence="3" id="KW-0663">Pyridoxal phosphate</keyword>
<dbReference type="InterPro" id="IPR027619">
    <property type="entry name" value="C-S_lyase_PatB-like"/>
</dbReference>
<evidence type="ECO:0000313" key="7">
    <source>
        <dbReference type="EMBL" id="ATZ95370.1"/>
    </source>
</evidence>
<comment type="cofactor">
    <cofactor evidence="1">
        <name>pyridoxal 5'-phosphate</name>
        <dbReference type="ChEBI" id="CHEBI:597326"/>
    </cofactor>
</comment>
<dbReference type="NCBIfam" id="TIGR04350">
    <property type="entry name" value="C_S_lyase_PatB"/>
    <property type="match status" value="1"/>
</dbReference>
<sequence>MTCRFDEVIDFSHSHLLKWEYPSPYLPHPTSRPPLPLWIADMDFRCPDEVQQALHDAINQGVLGYTRASETLFDAIIQWQWHHHGWRIHEDWIVQSPGVVNSLSMIVQTFTQPGEGVLIQPPVYGPFYHSVTMNDRQVVTAPLTETASGYTLDLDAFEQAITPTTRLFFLCNPHNPTGHVWSRDELLAMGNICRRHGVMVVSDEIHQDLIINPAKRHQPFAGINDEFADHSITCTSPSKTFNLAGLHTSNLFIPNKTIRDALKRTYARCSLYIPNMLGLTACEAAYRHGGPWLSALLDYLRDNRALLQANLGPDSPVRLFDADALYLGWLDFRESGIAPADLPATLLNQAGLWLDDGAKFGAAYAGFARINFACRRTLLHSALAKLADMFTARGKTGGLV</sequence>
<dbReference type="SUPFAM" id="SSF53383">
    <property type="entry name" value="PLP-dependent transferases"/>
    <property type="match status" value="1"/>
</dbReference>
<keyword evidence="4" id="KW-0456">Lyase</keyword>
<evidence type="ECO:0000256" key="1">
    <source>
        <dbReference type="ARBA" id="ARBA00001933"/>
    </source>
</evidence>
<dbReference type="EMBL" id="CP025003">
    <property type="protein sequence ID" value="ATZ95370.1"/>
    <property type="molecule type" value="Genomic_DNA"/>
</dbReference>
<keyword evidence="7" id="KW-0032">Aminotransferase</keyword>
<name>A0A2K8QRL8_9GAMM</name>
<gene>
    <name evidence="7" type="ORF">CVE23_16110</name>
</gene>
<evidence type="ECO:0000259" key="6">
    <source>
        <dbReference type="Pfam" id="PF00155"/>
    </source>
</evidence>
<protein>
    <recommendedName>
        <fullName evidence="2">cysteine-S-conjugate beta-lyase</fullName>
        <ecNumber evidence="2">4.4.1.13</ecNumber>
    </recommendedName>
</protein>
<dbReference type="GO" id="GO:0008483">
    <property type="term" value="F:transaminase activity"/>
    <property type="evidence" value="ECO:0007669"/>
    <property type="project" value="UniProtKB-KW"/>
</dbReference>
<dbReference type="Gene3D" id="3.40.640.10">
    <property type="entry name" value="Type I PLP-dependent aspartate aminotransferase-like (Major domain)"/>
    <property type="match status" value="1"/>
</dbReference>
<evidence type="ECO:0000313" key="8">
    <source>
        <dbReference type="Proteomes" id="UP000231901"/>
    </source>
</evidence>
<keyword evidence="8" id="KW-1185">Reference proteome</keyword>
<dbReference type="GeneID" id="66565845"/>
<evidence type="ECO:0000256" key="3">
    <source>
        <dbReference type="ARBA" id="ARBA00022898"/>
    </source>
</evidence>
<dbReference type="PANTHER" id="PTHR43525">
    <property type="entry name" value="PROTEIN MALY"/>
    <property type="match status" value="1"/>
</dbReference>
<dbReference type="KEGG" id="dfn:CVE23_16110"/>